<evidence type="ECO:0000313" key="3">
    <source>
        <dbReference type="Proteomes" id="UP001596113"/>
    </source>
</evidence>
<keyword evidence="3" id="KW-1185">Reference proteome</keyword>
<evidence type="ECO:0000313" key="2">
    <source>
        <dbReference type="EMBL" id="MFC5404908.1"/>
    </source>
</evidence>
<dbReference type="RefSeq" id="WP_378135620.1">
    <property type="nucleotide sequence ID" value="NZ_JBHSMI010000028.1"/>
</dbReference>
<evidence type="ECO:0000256" key="1">
    <source>
        <dbReference type="SAM" id="MobiDB-lite"/>
    </source>
</evidence>
<dbReference type="EMBL" id="JBHSMI010000028">
    <property type="protein sequence ID" value="MFC5404908.1"/>
    <property type="molecule type" value="Genomic_DNA"/>
</dbReference>
<dbReference type="Proteomes" id="UP001596113">
    <property type="component" value="Unassembled WGS sequence"/>
</dbReference>
<protein>
    <recommendedName>
        <fullName evidence="4">DUF4157 domain-containing protein</fullName>
    </recommendedName>
</protein>
<evidence type="ECO:0008006" key="4">
    <source>
        <dbReference type="Google" id="ProtNLM"/>
    </source>
</evidence>
<gene>
    <name evidence="2" type="ORF">ACFPOF_19375</name>
</gene>
<sequence>MPERNARQARGSESEQTKRSSSHTGHAHPAHTLAALGVTPSPSQMLSIQAHVGNQAALGMASTALPHFDKIKASFENPETRSHHGDDKAAVSALAYAQGADIHMKPGQEKHLPHESWHSVQQ</sequence>
<comment type="caution">
    <text evidence="2">The sequence shown here is derived from an EMBL/GenBank/DDBJ whole genome shotgun (WGS) entry which is preliminary data.</text>
</comment>
<feature type="region of interest" description="Disordered" evidence="1">
    <location>
        <begin position="1"/>
        <end position="38"/>
    </location>
</feature>
<reference evidence="3" key="1">
    <citation type="journal article" date="2019" name="Int. J. Syst. Evol. Microbiol.">
        <title>The Global Catalogue of Microorganisms (GCM) 10K type strain sequencing project: providing services to taxonomists for standard genome sequencing and annotation.</title>
        <authorList>
            <consortium name="The Broad Institute Genomics Platform"/>
            <consortium name="The Broad Institute Genome Sequencing Center for Infectious Disease"/>
            <person name="Wu L."/>
            <person name="Ma J."/>
        </authorList>
    </citation>
    <scope>NUCLEOTIDE SEQUENCE [LARGE SCALE GENOMIC DNA]</scope>
    <source>
        <strain evidence="3">CGMCC 1.18575</strain>
    </source>
</reference>
<name>A0ABW0HVF3_9BACL</name>
<feature type="compositionally biased region" description="Basic and acidic residues" evidence="1">
    <location>
        <begin position="1"/>
        <end position="18"/>
    </location>
</feature>
<organism evidence="2 3">
    <name type="scientific">Cohnella soli</name>
    <dbReference type="NCBI Taxonomy" id="425005"/>
    <lineage>
        <taxon>Bacteria</taxon>
        <taxon>Bacillati</taxon>
        <taxon>Bacillota</taxon>
        <taxon>Bacilli</taxon>
        <taxon>Bacillales</taxon>
        <taxon>Paenibacillaceae</taxon>
        <taxon>Cohnella</taxon>
    </lineage>
</organism>
<accession>A0ABW0HVF3</accession>
<proteinExistence type="predicted"/>